<dbReference type="RefSeq" id="WP_394839316.1">
    <property type="nucleotide sequence ID" value="NZ_CP089929.1"/>
</dbReference>
<proteinExistence type="predicted"/>
<reference evidence="2" key="1">
    <citation type="submission" date="2021-12" db="EMBL/GenBank/DDBJ databases">
        <title>Discovery of the Pendulisporaceae a myxobacterial family with distinct sporulation behavior and unique specialized metabolism.</title>
        <authorList>
            <person name="Garcia R."/>
            <person name="Popoff A."/>
            <person name="Bader C.D."/>
            <person name="Loehr J."/>
            <person name="Walesch S."/>
            <person name="Walt C."/>
            <person name="Boldt J."/>
            <person name="Bunk B."/>
            <person name="Haeckl F.J.F.P.J."/>
            <person name="Gunesch A.P."/>
            <person name="Birkelbach J."/>
            <person name="Nuebel U."/>
            <person name="Pietschmann T."/>
            <person name="Bach T."/>
            <person name="Mueller R."/>
        </authorList>
    </citation>
    <scope>NUCLEOTIDE SEQUENCE</scope>
    <source>
        <strain evidence="2">MSr11367</strain>
    </source>
</reference>
<feature type="region of interest" description="Disordered" evidence="1">
    <location>
        <begin position="87"/>
        <end position="106"/>
    </location>
</feature>
<accession>A0ABZ2LJB3</accession>
<evidence type="ECO:0000313" key="2">
    <source>
        <dbReference type="EMBL" id="WXB09644.1"/>
    </source>
</evidence>
<name>A0ABZ2LJB3_9BACT</name>
<gene>
    <name evidence="2" type="ORF">LVJ94_20735</name>
</gene>
<feature type="region of interest" description="Disordered" evidence="1">
    <location>
        <begin position="30"/>
        <end position="49"/>
    </location>
</feature>
<protein>
    <submittedName>
        <fullName evidence="2">Uncharacterized protein</fullName>
    </submittedName>
</protein>
<dbReference type="EMBL" id="CP089983">
    <property type="protein sequence ID" value="WXB09644.1"/>
    <property type="molecule type" value="Genomic_DNA"/>
</dbReference>
<evidence type="ECO:0000313" key="3">
    <source>
        <dbReference type="Proteomes" id="UP001374803"/>
    </source>
</evidence>
<dbReference type="Proteomes" id="UP001374803">
    <property type="component" value="Chromosome"/>
</dbReference>
<evidence type="ECO:0000256" key="1">
    <source>
        <dbReference type="SAM" id="MobiDB-lite"/>
    </source>
</evidence>
<organism evidence="2 3">
    <name type="scientific">Pendulispora rubella</name>
    <dbReference type="NCBI Taxonomy" id="2741070"/>
    <lineage>
        <taxon>Bacteria</taxon>
        <taxon>Pseudomonadati</taxon>
        <taxon>Myxococcota</taxon>
        <taxon>Myxococcia</taxon>
        <taxon>Myxococcales</taxon>
        <taxon>Sorangiineae</taxon>
        <taxon>Pendulisporaceae</taxon>
        <taxon>Pendulispora</taxon>
    </lineage>
</organism>
<sequence length="279" mass="30751">MLKRYIVAGALGVLSTVAVYEGKEALGRSRHAPIAKDSKKAPAEPAGAAGIEDARQQLADSLIRCQDELTRTLNGGLSDERSTVELTGASEPLDTAPAQPAAPVDDRFDPSPDEWRRLAQRGQVKLSRPCIMGEDWEPGEGDMQSVGLQARDARSVADAFRAANARAWERTRESCAEWLGADARVAERIGPETCESLLDQHAQEDEDIFRHVAEVRAGSRNESATHGRPLERYYLAKTHELKDFEADLARRVGADAARRITSSTTFCMNREEWPPTERE</sequence>
<keyword evidence="3" id="KW-1185">Reference proteome</keyword>